<comment type="caution">
    <text evidence="2">The sequence shown here is derived from an EMBL/GenBank/DDBJ whole genome shotgun (WGS) entry which is preliminary data.</text>
</comment>
<dbReference type="Gene3D" id="1.25.40.10">
    <property type="entry name" value="Tetratricopeptide repeat domain"/>
    <property type="match status" value="1"/>
</dbReference>
<proteinExistence type="predicted"/>
<evidence type="ECO:0000256" key="1">
    <source>
        <dbReference type="PROSITE-ProRule" id="PRU00339"/>
    </source>
</evidence>
<dbReference type="InterPro" id="IPR011990">
    <property type="entry name" value="TPR-like_helical_dom_sf"/>
</dbReference>
<evidence type="ECO:0008006" key="4">
    <source>
        <dbReference type="Google" id="ProtNLM"/>
    </source>
</evidence>
<name>A0ABQ6GQU6_9GAMM</name>
<keyword evidence="1" id="KW-0802">TPR repeat</keyword>
<evidence type="ECO:0000313" key="2">
    <source>
        <dbReference type="EMBL" id="GLX78312.1"/>
    </source>
</evidence>
<dbReference type="PROSITE" id="PS50005">
    <property type="entry name" value="TPR"/>
    <property type="match status" value="1"/>
</dbReference>
<accession>A0ABQ6GQU6</accession>
<dbReference type="PANTHER" id="PTHR10098">
    <property type="entry name" value="RAPSYN-RELATED"/>
    <property type="match status" value="1"/>
</dbReference>
<dbReference type="PANTHER" id="PTHR10098:SF108">
    <property type="entry name" value="TETRATRICOPEPTIDE REPEAT PROTEIN 28"/>
    <property type="match status" value="1"/>
</dbReference>
<sequence length="321" mass="37043">MRIAICRKKALLLYGLLVIFLWLSNSRVLAGQTKKNPSTNPLKKITAICLHSPFDCLANVDQVLQQVPSNSRVYFEVLQYKYEALFNLQKDQQLYQETRKWINRTDLPFLFQITNAIYFAKTALAFDDIEASKQSKLFAKSLLGQMNKEYPSPIRIVQFANLLMVLEEYQPAYQLLTKLVEKHPNSPDSRFMLELHGNMGHVANYLNQPKQALMHWLETVKWAEIFGNKQQMAVVYFNLANTYVRLNKYSAANDNFNKAIITASEAGDLIKANQARYHLANVLIKQQQYCQTHAIITQIDEDNLPANYQLQNLTTNLKLCK</sequence>
<feature type="repeat" description="TPR" evidence="1">
    <location>
        <begin position="233"/>
        <end position="266"/>
    </location>
</feature>
<protein>
    <recommendedName>
        <fullName evidence="4">Tetratricopeptide repeat protein</fullName>
    </recommendedName>
</protein>
<keyword evidence="3" id="KW-1185">Reference proteome</keyword>
<dbReference type="SMART" id="SM00028">
    <property type="entry name" value="TPR"/>
    <property type="match status" value="3"/>
</dbReference>
<dbReference type="Proteomes" id="UP001157186">
    <property type="component" value="Unassembled WGS sequence"/>
</dbReference>
<gene>
    <name evidence="2" type="ORF">tinsulaeT_16520</name>
</gene>
<dbReference type="InterPro" id="IPR019734">
    <property type="entry name" value="TPR_rpt"/>
</dbReference>
<organism evidence="2 3">
    <name type="scientific">Thalassotalea insulae</name>
    <dbReference type="NCBI Taxonomy" id="2056778"/>
    <lineage>
        <taxon>Bacteria</taxon>
        <taxon>Pseudomonadati</taxon>
        <taxon>Pseudomonadota</taxon>
        <taxon>Gammaproteobacteria</taxon>
        <taxon>Alteromonadales</taxon>
        <taxon>Colwelliaceae</taxon>
        <taxon>Thalassotalea</taxon>
    </lineage>
</organism>
<dbReference type="RefSeq" id="WP_284244199.1">
    <property type="nucleotide sequence ID" value="NZ_BSST01000001.1"/>
</dbReference>
<reference evidence="2 3" key="1">
    <citation type="submission" date="2023-03" db="EMBL/GenBank/DDBJ databases">
        <title>Draft genome sequence of Thalassotalea insulae KCTC 62186T.</title>
        <authorList>
            <person name="Sawabe T."/>
        </authorList>
    </citation>
    <scope>NUCLEOTIDE SEQUENCE [LARGE SCALE GENOMIC DNA]</scope>
    <source>
        <strain evidence="2 3">KCTC 62186</strain>
    </source>
</reference>
<dbReference type="EMBL" id="BSST01000001">
    <property type="protein sequence ID" value="GLX78312.1"/>
    <property type="molecule type" value="Genomic_DNA"/>
</dbReference>
<dbReference type="Pfam" id="PF13424">
    <property type="entry name" value="TPR_12"/>
    <property type="match status" value="1"/>
</dbReference>
<evidence type="ECO:0000313" key="3">
    <source>
        <dbReference type="Proteomes" id="UP001157186"/>
    </source>
</evidence>
<dbReference type="SUPFAM" id="SSF48452">
    <property type="entry name" value="TPR-like"/>
    <property type="match status" value="1"/>
</dbReference>